<sequence>MESQPNQQGKTIASSPLFKAIVKRAEEYIKKPLRIKQLLNDAYKKASEKKDFGAIAQDVWENLQILSRMIRASVTGDYHGIPTPTLVGGVAVLLYFLTPIDFVPDFIPVLGLLDDVSLLAWFMTSIKGEMNRFAEWEAAGSVSQNISRNALATGGPDAKGHSIEAKNTSAKKHTGGAAASGKESQTPEPHEVKHIPAKKNPIEEHPTEEHATKRAASSGSGEPNVRASTTDSTRIPSKNHDDYTAGGNVR</sequence>
<comment type="caution">
    <text evidence="8">The sequence shown here is derived from an EMBL/GenBank/DDBJ whole genome shotgun (WGS) entry which is preliminary data.</text>
</comment>
<evidence type="ECO:0000256" key="5">
    <source>
        <dbReference type="SAM" id="MobiDB-lite"/>
    </source>
</evidence>
<keyword evidence="3 6" id="KW-1133">Transmembrane helix</keyword>
<comment type="subcellular location">
    <subcellularLocation>
        <location evidence="1">Endomembrane system</location>
        <topology evidence="1">Multi-pass membrane protein</topology>
    </subcellularLocation>
</comment>
<evidence type="ECO:0000256" key="3">
    <source>
        <dbReference type="ARBA" id="ARBA00022989"/>
    </source>
</evidence>
<feature type="compositionally biased region" description="Basic and acidic residues" evidence="5">
    <location>
        <begin position="188"/>
        <end position="212"/>
    </location>
</feature>
<protein>
    <submittedName>
        <fullName evidence="8">DUF1232 domain-containing protein</fullName>
    </submittedName>
</protein>
<evidence type="ECO:0000256" key="1">
    <source>
        <dbReference type="ARBA" id="ARBA00004127"/>
    </source>
</evidence>
<dbReference type="EMBL" id="VTWT01000014">
    <property type="protein sequence ID" value="KAA9325021.1"/>
    <property type="molecule type" value="Genomic_DNA"/>
</dbReference>
<proteinExistence type="predicted"/>
<accession>A0A5N1IMJ4</accession>
<dbReference type="AlphaFoldDB" id="A0A5N1IMJ4"/>
<reference evidence="8 9" key="1">
    <citation type="submission" date="2019-09" db="EMBL/GenBank/DDBJ databases">
        <title>Genome sequence of Adhaeribacter sp. M2.</title>
        <authorList>
            <person name="Srinivasan S."/>
        </authorList>
    </citation>
    <scope>NUCLEOTIDE SEQUENCE [LARGE SCALE GENOMIC DNA]</scope>
    <source>
        <strain evidence="8 9">M2</strain>
    </source>
</reference>
<feature type="domain" description="DUF1232" evidence="7">
    <location>
        <begin position="90"/>
        <end position="121"/>
    </location>
</feature>
<evidence type="ECO:0000256" key="2">
    <source>
        <dbReference type="ARBA" id="ARBA00022692"/>
    </source>
</evidence>
<dbReference type="RefSeq" id="WP_150906095.1">
    <property type="nucleotide sequence ID" value="NZ_VTWT01000014.1"/>
</dbReference>
<feature type="transmembrane region" description="Helical" evidence="6">
    <location>
        <begin position="78"/>
        <end position="100"/>
    </location>
</feature>
<keyword evidence="9" id="KW-1185">Reference proteome</keyword>
<keyword evidence="4 6" id="KW-0472">Membrane</keyword>
<organism evidence="8 9">
    <name type="scientific">Adhaeribacter soli</name>
    <dbReference type="NCBI Taxonomy" id="2607655"/>
    <lineage>
        <taxon>Bacteria</taxon>
        <taxon>Pseudomonadati</taxon>
        <taxon>Bacteroidota</taxon>
        <taxon>Cytophagia</taxon>
        <taxon>Cytophagales</taxon>
        <taxon>Hymenobacteraceae</taxon>
        <taxon>Adhaeribacter</taxon>
    </lineage>
</organism>
<evidence type="ECO:0000313" key="8">
    <source>
        <dbReference type="EMBL" id="KAA9325021.1"/>
    </source>
</evidence>
<dbReference type="GO" id="GO:0012505">
    <property type="term" value="C:endomembrane system"/>
    <property type="evidence" value="ECO:0007669"/>
    <property type="project" value="UniProtKB-SubCell"/>
</dbReference>
<feature type="region of interest" description="Disordered" evidence="5">
    <location>
        <begin position="150"/>
        <end position="250"/>
    </location>
</feature>
<evidence type="ECO:0000256" key="6">
    <source>
        <dbReference type="SAM" id="Phobius"/>
    </source>
</evidence>
<gene>
    <name evidence="8" type="ORF">F0P94_19125</name>
</gene>
<evidence type="ECO:0000313" key="9">
    <source>
        <dbReference type="Proteomes" id="UP000326570"/>
    </source>
</evidence>
<dbReference type="Proteomes" id="UP000326570">
    <property type="component" value="Unassembled WGS sequence"/>
</dbReference>
<keyword evidence="2 6" id="KW-0812">Transmembrane</keyword>
<feature type="compositionally biased region" description="Polar residues" evidence="5">
    <location>
        <begin position="215"/>
        <end position="236"/>
    </location>
</feature>
<evidence type="ECO:0000256" key="4">
    <source>
        <dbReference type="ARBA" id="ARBA00023136"/>
    </source>
</evidence>
<name>A0A5N1IMJ4_9BACT</name>
<dbReference type="Pfam" id="PF06803">
    <property type="entry name" value="DUF1232"/>
    <property type="match status" value="1"/>
</dbReference>
<evidence type="ECO:0000259" key="7">
    <source>
        <dbReference type="Pfam" id="PF06803"/>
    </source>
</evidence>
<dbReference type="InterPro" id="IPR010652">
    <property type="entry name" value="DUF1232"/>
</dbReference>